<dbReference type="PANTHER" id="PTHR33202:SF7">
    <property type="entry name" value="FERRIC UPTAKE REGULATION PROTEIN"/>
    <property type="match status" value="1"/>
</dbReference>
<dbReference type="Proteomes" id="UP000627781">
    <property type="component" value="Unassembled WGS sequence"/>
</dbReference>
<dbReference type="InterPro" id="IPR036388">
    <property type="entry name" value="WH-like_DNA-bd_sf"/>
</dbReference>
<keyword evidence="4" id="KW-0805">Transcription regulation</keyword>
<dbReference type="PANTHER" id="PTHR33202">
    <property type="entry name" value="ZINC UPTAKE REGULATION PROTEIN"/>
    <property type="match status" value="1"/>
</dbReference>
<comment type="similarity">
    <text evidence="1">Belongs to the Fur family.</text>
</comment>
<dbReference type="Pfam" id="PF01475">
    <property type="entry name" value="FUR"/>
    <property type="match status" value="1"/>
</dbReference>
<evidence type="ECO:0000256" key="3">
    <source>
        <dbReference type="ARBA" id="ARBA00022833"/>
    </source>
</evidence>
<dbReference type="CDD" id="cd07153">
    <property type="entry name" value="Fur_like"/>
    <property type="match status" value="1"/>
</dbReference>
<protein>
    <submittedName>
        <fullName evidence="7">Transcriptional repressor</fullName>
    </submittedName>
</protein>
<dbReference type="Gene3D" id="3.30.1490.190">
    <property type="match status" value="1"/>
</dbReference>
<accession>A0ABR8PQG1</accession>
<dbReference type="InterPro" id="IPR002481">
    <property type="entry name" value="FUR"/>
</dbReference>
<dbReference type="RefSeq" id="WP_143314818.1">
    <property type="nucleotide sequence ID" value="NZ_JACSRA010000004.1"/>
</dbReference>
<keyword evidence="6" id="KW-0804">Transcription</keyword>
<dbReference type="SUPFAM" id="SSF46785">
    <property type="entry name" value="Winged helix' DNA-binding domain"/>
    <property type="match status" value="1"/>
</dbReference>
<evidence type="ECO:0000256" key="5">
    <source>
        <dbReference type="ARBA" id="ARBA00023125"/>
    </source>
</evidence>
<keyword evidence="8" id="KW-1185">Reference proteome</keyword>
<dbReference type="Gene3D" id="1.10.10.10">
    <property type="entry name" value="Winged helix-like DNA-binding domain superfamily/Winged helix DNA-binding domain"/>
    <property type="match status" value="1"/>
</dbReference>
<gene>
    <name evidence="7" type="ORF">H9661_03215</name>
</gene>
<keyword evidence="3" id="KW-0862">Zinc</keyword>
<dbReference type="InterPro" id="IPR036390">
    <property type="entry name" value="WH_DNA-bd_sf"/>
</dbReference>
<proteinExistence type="inferred from homology"/>
<comment type="caution">
    <text evidence="7">The sequence shown here is derived from an EMBL/GenBank/DDBJ whole genome shotgun (WGS) entry which is preliminary data.</text>
</comment>
<evidence type="ECO:0000256" key="6">
    <source>
        <dbReference type="ARBA" id="ARBA00023163"/>
    </source>
</evidence>
<evidence type="ECO:0000313" key="7">
    <source>
        <dbReference type="EMBL" id="MBD7910360.1"/>
    </source>
</evidence>
<evidence type="ECO:0000256" key="1">
    <source>
        <dbReference type="ARBA" id="ARBA00007957"/>
    </source>
</evidence>
<keyword evidence="2" id="KW-0678">Repressor</keyword>
<evidence type="ECO:0000256" key="4">
    <source>
        <dbReference type="ARBA" id="ARBA00023015"/>
    </source>
</evidence>
<dbReference type="EMBL" id="JACSRA010000004">
    <property type="protein sequence ID" value="MBD7910360.1"/>
    <property type="molecule type" value="Genomic_DNA"/>
</dbReference>
<evidence type="ECO:0000256" key="2">
    <source>
        <dbReference type="ARBA" id="ARBA00022491"/>
    </source>
</evidence>
<reference evidence="7 8" key="1">
    <citation type="submission" date="2020-08" db="EMBL/GenBank/DDBJ databases">
        <title>A Genomic Blueprint of the Chicken Gut Microbiome.</title>
        <authorList>
            <person name="Gilroy R."/>
            <person name="Ravi A."/>
            <person name="Getino M."/>
            <person name="Pursley I."/>
            <person name="Horton D.L."/>
            <person name="Alikhan N.-F."/>
            <person name="Baker D."/>
            <person name="Gharbi K."/>
            <person name="Hall N."/>
            <person name="Watson M."/>
            <person name="Adriaenssens E.M."/>
            <person name="Foster-Nyarko E."/>
            <person name="Jarju S."/>
            <person name="Secka A."/>
            <person name="Antonio M."/>
            <person name="Oren A."/>
            <person name="Chaudhuri R."/>
            <person name="La Ragione R.M."/>
            <person name="Hildebrand F."/>
            <person name="Pallen M.J."/>
        </authorList>
    </citation>
    <scope>NUCLEOTIDE SEQUENCE [LARGE SCALE GENOMIC DNA]</scope>
    <source>
        <strain evidence="7 8">Sa3CVN1</strain>
    </source>
</reference>
<organism evidence="7 8">
    <name type="scientific">Clostridium cibarium</name>
    <dbReference type="NCBI Taxonomy" id="2762247"/>
    <lineage>
        <taxon>Bacteria</taxon>
        <taxon>Bacillati</taxon>
        <taxon>Bacillota</taxon>
        <taxon>Clostridia</taxon>
        <taxon>Eubacteriales</taxon>
        <taxon>Clostridiaceae</taxon>
        <taxon>Clostridium</taxon>
    </lineage>
</organism>
<keyword evidence="5" id="KW-0238">DNA-binding</keyword>
<evidence type="ECO:0000313" key="8">
    <source>
        <dbReference type="Proteomes" id="UP000627781"/>
    </source>
</evidence>
<dbReference type="InterPro" id="IPR043135">
    <property type="entry name" value="Fur_C"/>
</dbReference>
<sequence>MSKVIDIDYNVLKEELKKKGYKLTPQRRAIVDTIVDSEGKHLTAEEIYDEVKKNCPEIGLATVYRTILLLEEIGVVSRLHLNDGCSRYELVHSDETHRHHHLVCNICNRVIEVEDDLLEKLEAKIESSYDFKIVDHSVKFYGICSECQKKLDE</sequence>
<name>A0ABR8PQG1_9CLOT</name>